<gene>
    <name evidence="2" type="ORF">ACFSR6_12425</name>
</gene>
<evidence type="ECO:0008006" key="4">
    <source>
        <dbReference type="Google" id="ProtNLM"/>
    </source>
</evidence>
<feature type="transmembrane region" description="Helical" evidence="1">
    <location>
        <begin position="68"/>
        <end position="85"/>
    </location>
</feature>
<keyword evidence="1" id="KW-1133">Transmembrane helix</keyword>
<proteinExistence type="predicted"/>
<evidence type="ECO:0000313" key="2">
    <source>
        <dbReference type="EMBL" id="MFD2583297.1"/>
    </source>
</evidence>
<keyword evidence="3" id="KW-1185">Reference proteome</keyword>
<comment type="caution">
    <text evidence="2">The sequence shown here is derived from an EMBL/GenBank/DDBJ whole genome shotgun (WGS) entry which is preliminary data.</text>
</comment>
<keyword evidence="1" id="KW-0812">Transmembrane</keyword>
<dbReference type="EMBL" id="JBHULL010000009">
    <property type="protein sequence ID" value="MFD2583297.1"/>
    <property type="molecule type" value="Genomic_DNA"/>
</dbReference>
<organism evidence="2 3">
    <name type="scientific">Pedobacter vanadiisoli</name>
    <dbReference type="NCBI Taxonomy" id="1761975"/>
    <lineage>
        <taxon>Bacteria</taxon>
        <taxon>Pseudomonadati</taxon>
        <taxon>Bacteroidota</taxon>
        <taxon>Sphingobacteriia</taxon>
        <taxon>Sphingobacteriales</taxon>
        <taxon>Sphingobacteriaceae</taxon>
        <taxon>Pedobacter</taxon>
    </lineage>
</organism>
<reference evidence="3" key="1">
    <citation type="journal article" date="2019" name="Int. J. Syst. Evol. Microbiol.">
        <title>The Global Catalogue of Microorganisms (GCM) 10K type strain sequencing project: providing services to taxonomists for standard genome sequencing and annotation.</title>
        <authorList>
            <consortium name="The Broad Institute Genomics Platform"/>
            <consortium name="The Broad Institute Genome Sequencing Center for Infectious Disease"/>
            <person name="Wu L."/>
            <person name="Ma J."/>
        </authorList>
    </citation>
    <scope>NUCLEOTIDE SEQUENCE [LARGE SCALE GENOMIC DNA]</scope>
    <source>
        <strain evidence="3">KCTC 42866</strain>
    </source>
</reference>
<accession>A0ABW5MJW6</accession>
<evidence type="ECO:0000256" key="1">
    <source>
        <dbReference type="SAM" id="Phobius"/>
    </source>
</evidence>
<dbReference type="RefSeq" id="WP_379079290.1">
    <property type="nucleotide sequence ID" value="NZ_JBHULL010000009.1"/>
</dbReference>
<protein>
    <recommendedName>
        <fullName evidence="4">YcxB-like protein</fullName>
    </recommendedName>
</protein>
<sequence>MNINIEDHNVKQSMLEANQLIWRVYGKKLLVISLIFFVLGIAFYVYFYNMIKNTPITQELDREIDQEILFICWLISLMFLIRFFRAKRNFFTALKNNLNQAFNHSNYRKIIISDEGVEGITTYYRSFVKWEIVTGFKVYDKYISITHALRPSPFFIPIYLMAEEEYKSLLFYLRSTKKETK</sequence>
<keyword evidence="1" id="KW-0472">Membrane</keyword>
<evidence type="ECO:0000313" key="3">
    <source>
        <dbReference type="Proteomes" id="UP001597461"/>
    </source>
</evidence>
<name>A0ABW5MJW6_9SPHI</name>
<feature type="transmembrane region" description="Helical" evidence="1">
    <location>
        <begin position="29"/>
        <end position="48"/>
    </location>
</feature>
<dbReference type="Proteomes" id="UP001597461">
    <property type="component" value="Unassembled WGS sequence"/>
</dbReference>